<dbReference type="Proteomes" id="UP000887013">
    <property type="component" value="Unassembled WGS sequence"/>
</dbReference>
<name>A0A8X6MIN5_NEPPI</name>
<keyword evidence="2" id="KW-1185">Reference proteome</keyword>
<evidence type="ECO:0000313" key="1">
    <source>
        <dbReference type="EMBL" id="GFS55600.1"/>
    </source>
</evidence>
<dbReference type="AlphaFoldDB" id="A0A8X6MIN5"/>
<organism evidence="1 2">
    <name type="scientific">Nephila pilipes</name>
    <name type="common">Giant wood spider</name>
    <name type="synonym">Nephila maculata</name>
    <dbReference type="NCBI Taxonomy" id="299642"/>
    <lineage>
        <taxon>Eukaryota</taxon>
        <taxon>Metazoa</taxon>
        <taxon>Ecdysozoa</taxon>
        <taxon>Arthropoda</taxon>
        <taxon>Chelicerata</taxon>
        <taxon>Arachnida</taxon>
        <taxon>Araneae</taxon>
        <taxon>Araneomorphae</taxon>
        <taxon>Entelegynae</taxon>
        <taxon>Araneoidea</taxon>
        <taxon>Nephilidae</taxon>
        <taxon>Nephila</taxon>
    </lineage>
</organism>
<reference evidence="1" key="1">
    <citation type="submission" date="2020-08" db="EMBL/GenBank/DDBJ databases">
        <title>Multicomponent nature underlies the extraordinary mechanical properties of spider dragline silk.</title>
        <authorList>
            <person name="Kono N."/>
            <person name="Nakamura H."/>
            <person name="Mori M."/>
            <person name="Yoshida Y."/>
            <person name="Ohtoshi R."/>
            <person name="Malay A.D."/>
            <person name="Moran D.A.P."/>
            <person name="Tomita M."/>
            <person name="Numata K."/>
            <person name="Arakawa K."/>
        </authorList>
    </citation>
    <scope>NUCLEOTIDE SEQUENCE</scope>
</reference>
<sequence length="67" mass="7892">MDLLDILCKLVDKLLVLNLPSGILENMYHKETENKKVLLEEIMLWWRALCVIYNCDELILVIQICCI</sequence>
<proteinExistence type="predicted"/>
<evidence type="ECO:0000313" key="2">
    <source>
        <dbReference type="Proteomes" id="UP000887013"/>
    </source>
</evidence>
<accession>A0A8X6MIN5</accession>
<dbReference type="EMBL" id="BMAW01046468">
    <property type="protein sequence ID" value="GFS55600.1"/>
    <property type="molecule type" value="Genomic_DNA"/>
</dbReference>
<comment type="caution">
    <text evidence="1">The sequence shown here is derived from an EMBL/GenBank/DDBJ whole genome shotgun (WGS) entry which is preliminary data.</text>
</comment>
<gene>
    <name evidence="1" type="ORF">NPIL_635871</name>
</gene>
<protein>
    <submittedName>
        <fullName evidence="1">Uncharacterized protein</fullName>
    </submittedName>
</protein>